<gene>
    <name evidence="2" type="ORF">BG845_02352</name>
</gene>
<feature type="transmembrane region" description="Helical" evidence="1">
    <location>
        <begin position="33"/>
        <end position="53"/>
    </location>
</feature>
<sequence>MSPTWNVLLQVTALLAAAVVRFSADGFLLLAFLMLLVGPLLLLVPPVLATLYLRHRSLPAGLTVPFVALVPFLLVAALFTTDNRGYGRVAGILEISGRGGEPVPDWFRLLGNAAAIAYLVCLVWLVVAAVRARRV</sequence>
<keyword evidence="1" id="KW-1133">Transmembrane helix</keyword>
<organism evidence="2 3">
    <name type="scientific">Pseudonocardia autotrophica</name>
    <name type="common">Amycolata autotrophica</name>
    <name type="synonym">Nocardia autotrophica</name>
    <dbReference type="NCBI Taxonomy" id="2074"/>
    <lineage>
        <taxon>Bacteria</taxon>
        <taxon>Bacillati</taxon>
        <taxon>Actinomycetota</taxon>
        <taxon>Actinomycetes</taxon>
        <taxon>Pseudonocardiales</taxon>
        <taxon>Pseudonocardiaceae</taxon>
        <taxon>Pseudonocardia</taxon>
    </lineage>
</organism>
<keyword evidence="3" id="KW-1185">Reference proteome</keyword>
<comment type="caution">
    <text evidence="2">The sequence shown here is derived from an EMBL/GenBank/DDBJ whole genome shotgun (WGS) entry which is preliminary data.</text>
</comment>
<proteinExistence type="predicted"/>
<name>A0A1Y2N0Q6_PSEAH</name>
<dbReference type="EMBL" id="MIGB01000010">
    <property type="protein sequence ID" value="OSY41010.1"/>
    <property type="molecule type" value="Genomic_DNA"/>
</dbReference>
<keyword evidence="1" id="KW-0812">Transmembrane</keyword>
<reference evidence="2 3" key="1">
    <citation type="submission" date="2016-09" db="EMBL/GenBank/DDBJ databases">
        <title>Pseudonocardia autotrophica DSM535, a candidate organism with high potential of specific P450 cytochromes.</title>
        <authorList>
            <person name="Grumaz C."/>
            <person name="Vainshtein Y."/>
            <person name="Kirstahler P."/>
            <person name="Sohn K."/>
        </authorList>
    </citation>
    <scope>NUCLEOTIDE SEQUENCE [LARGE SCALE GENOMIC DNA]</scope>
    <source>
        <strain evidence="2 3">DSM 535</strain>
    </source>
</reference>
<dbReference type="Proteomes" id="UP000194360">
    <property type="component" value="Unassembled WGS sequence"/>
</dbReference>
<dbReference type="RefSeq" id="WP_085912613.1">
    <property type="nucleotide sequence ID" value="NZ_AP018920.1"/>
</dbReference>
<evidence type="ECO:0000313" key="2">
    <source>
        <dbReference type="EMBL" id="OSY41010.1"/>
    </source>
</evidence>
<feature type="transmembrane region" description="Helical" evidence="1">
    <location>
        <begin position="60"/>
        <end position="79"/>
    </location>
</feature>
<protein>
    <submittedName>
        <fullName evidence="2">Uncharacterized protein</fullName>
    </submittedName>
</protein>
<keyword evidence="1" id="KW-0472">Membrane</keyword>
<dbReference type="AlphaFoldDB" id="A0A1Y2N0Q6"/>
<evidence type="ECO:0000256" key="1">
    <source>
        <dbReference type="SAM" id="Phobius"/>
    </source>
</evidence>
<dbReference type="STRING" id="2074.BG845_02352"/>
<accession>A0A1Y2N0Q6</accession>
<feature type="transmembrane region" description="Helical" evidence="1">
    <location>
        <begin position="109"/>
        <end position="130"/>
    </location>
</feature>
<evidence type="ECO:0000313" key="3">
    <source>
        <dbReference type="Proteomes" id="UP000194360"/>
    </source>
</evidence>